<dbReference type="InterPro" id="IPR015856">
    <property type="entry name" value="ABC_transpr_CbiO/EcfA_su"/>
</dbReference>
<dbReference type="InterPro" id="IPR003439">
    <property type="entry name" value="ABC_transporter-like_ATP-bd"/>
</dbReference>
<dbReference type="CDD" id="cd03225">
    <property type="entry name" value="ABC_cobalt_CbiO_domain1"/>
    <property type="match status" value="2"/>
</dbReference>
<keyword evidence="6" id="KW-0067">ATP-binding</keyword>
<evidence type="ECO:0000256" key="8">
    <source>
        <dbReference type="ARBA" id="ARBA00023136"/>
    </source>
</evidence>
<dbReference type="FunFam" id="3.40.50.300:FF:000224">
    <property type="entry name" value="Energy-coupling factor transporter ATP-binding protein EcfA"/>
    <property type="match status" value="1"/>
</dbReference>
<dbReference type="Pfam" id="PF00005">
    <property type="entry name" value="ABC_tran"/>
    <property type="match status" value="2"/>
</dbReference>
<keyword evidence="13" id="KW-1185">Reference proteome</keyword>
<keyword evidence="5" id="KW-0547">Nucleotide-binding</keyword>
<evidence type="ECO:0000256" key="2">
    <source>
        <dbReference type="ARBA" id="ARBA00005417"/>
    </source>
</evidence>
<dbReference type="GO" id="GO:0042626">
    <property type="term" value="F:ATPase-coupled transmembrane transporter activity"/>
    <property type="evidence" value="ECO:0007669"/>
    <property type="project" value="TreeGrafter"/>
</dbReference>
<sequence>MSLIEFDDVSFQYRTQPDDEYALESVSCRIEREEFVGITGPSHAGKSTFCRCIPSYIPNFFDGTLSGTVTVDGVDARETTIGEMATTAGLLFENPFDQLTGASTSVIEEVAFGLENLGLPADEILERCVENLERMNIRDLIDRNPQQLSGGQSQRLALAAILAMQPEVLVLDEPASQLDPHGTDEVFDVISGMDDEGYTVILVSQQLGRMARHLDRLFVLDNGRLVDQGDPREVLDHEAAGADRVLVPDTVTVGRRLRRQGYIDRDRPLPLRVDEAVEELRPHVAPAETDAQTNGLGGSDERAGSGNERSSMAESGGDELAAEKGNGEPGVEGGDDEPAVVFDGVRFAYNEEIEALRGISCSFDGGCVCLVGQNGAGKSTFAKHLNGLLKPTEGTVRIRGTDTRDYRVAQLARDVGLSFQNPDDQLFHDSVEEEIRYGPRNLDYDVDRIDDLVEVAVERMHLDEVREKNPYDLGHSQRKRVAVASVLAMDTPIVVLDEPTGGQDAPGTRMLGAAVNDLVADGKLVVVITHDMSFACEHATRVVALGEGQILLDGTPREVFSRPDTLAKTDVQPPAATRIGTRLGLSEPALSVEDLLAAVDRSTAEE</sequence>
<evidence type="ECO:0000256" key="10">
    <source>
        <dbReference type="SAM" id="MobiDB-lite"/>
    </source>
</evidence>
<dbReference type="GO" id="GO:0005524">
    <property type="term" value="F:ATP binding"/>
    <property type="evidence" value="ECO:0007669"/>
    <property type="project" value="UniProtKB-KW"/>
</dbReference>
<keyword evidence="7" id="KW-1278">Translocase</keyword>
<reference evidence="12" key="1">
    <citation type="submission" date="2017-11" db="EMBL/GenBank/DDBJ databases">
        <authorList>
            <person name="Kajale S.C."/>
            <person name="Sharma A."/>
        </authorList>
    </citation>
    <scope>NUCLEOTIDE SEQUENCE</scope>
    <source>
        <strain evidence="12">LS1_42</strain>
    </source>
</reference>
<name>A0A8J8Q5R7_9EURY</name>
<protein>
    <submittedName>
        <fullName evidence="12">ABC transporter</fullName>
    </submittedName>
</protein>
<dbReference type="InterPro" id="IPR003593">
    <property type="entry name" value="AAA+_ATPase"/>
</dbReference>
<dbReference type="NCBIfam" id="NF010167">
    <property type="entry name" value="PRK13648.1"/>
    <property type="match status" value="2"/>
</dbReference>
<evidence type="ECO:0000256" key="7">
    <source>
        <dbReference type="ARBA" id="ARBA00022967"/>
    </source>
</evidence>
<keyword evidence="8" id="KW-0472">Membrane</keyword>
<feature type="region of interest" description="Disordered" evidence="10">
    <location>
        <begin position="281"/>
        <end position="337"/>
    </location>
</feature>
<comment type="subcellular location">
    <subcellularLocation>
        <location evidence="1">Cell membrane</location>
    </subcellularLocation>
</comment>
<keyword evidence="3" id="KW-0813">Transport</keyword>
<evidence type="ECO:0000256" key="9">
    <source>
        <dbReference type="ARBA" id="ARBA00025157"/>
    </source>
</evidence>
<evidence type="ECO:0000256" key="4">
    <source>
        <dbReference type="ARBA" id="ARBA00022475"/>
    </source>
</evidence>
<feature type="domain" description="ABC transporter" evidence="11">
    <location>
        <begin position="340"/>
        <end position="572"/>
    </location>
</feature>
<dbReference type="InterPro" id="IPR017871">
    <property type="entry name" value="ABC_transporter-like_CS"/>
</dbReference>
<comment type="caution">
    <text evidence="12">The sequence shown here is derived from an EMBL/GenBank/DDBJ whole genome shotgun (WGS) entry which is preliminary data.</text>
</comment>
<feature type="domain" description="ABC transporter" evidence="11">
    <location>
        <begin position="4"/>
        <end position="247"/>
    </location>
</feature>
<dbReference type="RefSeq" id="WP_148857457.1">
    <property type="nucleotide sequence ID" value="NZ_PHNJ01000003.1"/>
</dbReference>
<dbReference type="PROSITE" id="PS00211">
    <property type="entry name" value="ABC_TRANSPORTER_1"/>
    <property type="match status" value="1"/>
</dbReference>
<dbReference type="InterPro" id="IPR027417">
    <property type="entry name" value="P-loop_NTPase"/>
</dbReference>
<evidence type="ECO:0000256" key="1">
    <source>
        <dbReference type="ARBA" id="ARBA00004236"/>
    </source>
</evidence>
<organism evidence="12 13">
    <name type="scientific">Natronococcus pandeyae</name>
    <dbReference type="NCBI Taxonomy" id="2055836"/>
    <lineage>
        <taxon>Archaea</taxon>
        <taxon>Methanobacteriati</taxon>
        <taxon>Methanobacteriota</taxon>
        <taxon>Stenosarchaea group</taxon>
        <taxon>Halobacteria</taxon>
        <taxon>Halobacteriales</taxon>
        <taxon>Natrialbaceae</taxon>
        <taxon>Natronococcus</taxon>
    </lineage>
</organism>
<gene>
    <name evidence="12" type="ORF">CV102_08530</name>
</gene>
<accession>A0A8J8Q5R7</accession>
<evidence type="ECO:0000313" key="13">
    <source>
        <dbReference type="Proteomes" id="UP000766904"/>
    </source>
</evidence>
<dbReference type="GO" id="GO:0043190">
    <property type="term" value="C:ATP-binding cassette (ABC) transporter complex"/>
    <property type="evidence" value="ECO:0007669"/>
    <property type="project" value="TreeGrafter"/>
</dbReference>
<dbReference type="Gene3D" id="3.40.50.300">
    <property type="entry name" value="P-loop containing nucleotide triphosphate hydrolases"/>
    <property type="match status" value="2"/>
</dbReference>
<dbReference type="Proteomes" id="UP000766904">
    <property type="component" value="Unassembled WGS sequence"/>
</dbReference>
<dbReference type="SUPFAM" id="SSF52540">
    <property type="entry name" value="P-loop containing nucleoside triphosphate hydrolases"/>
    <property type="match status" value="2"/>
</dbReference>
<evidence type="ECO:0000256" key="5">
    <source>
        <dbReference type="ARBA" id="ARBA00022741"/>
    </source>
</evidence>
<dbReference type="EMBL" id="PHNJ01000003">
    <property type="protein sequence ID" value="TYL39312.1"/>
    <property type="molecule type" value="Genomic_DNA"/>
</dbReference>
<evidence type="ECO:0000313" key="12">
    <source>
        <dbReference type="EMBL" id="TYL39312.1"/>
    </source>
</evidence>
<comment type="function">
    <text evidence="9">Probably part of an ABC transporter complex. Responsible for energy coupling to the transport system.</text>
</comment>
<dbReference type="AlphaFoldDB" id="A0A8J8Q5R7"/>
<dbReference type="SMART" id="SM00382">
    <property type="entry name" value="AAA"/>
    <property type="match status" value="2"/>
</dbReference>
<dbReference type="GO" id="GO:0016887">
    <property type="term" value="F:ATP hydrolysis activity"/>
    <property type="evidence" value="ECO:0007669"/>
    <property type="project" value="InterPro"/>
</dbReference>
<proteinExistence type="inferred from homology"/>
<evidence type="ECO:0000259" key="11">
    <source>
        <dbReference type="PROSITE" id="PS50893"/>
    </source>
</evidence>
<dbReference type="OrthoDB" id="35850at2157"/>
<dbReference type="PROSITE" id="PS50893">
    <property type="entry name" value="ABC_TRANSPORTER_2"/>
    <property type="match status" value="2"/>
</dbReference>
<evidence type="ECO:0000256" key="6">
    <source>
        <dbReference type="ARBA" id="ARBA00022840"/>
    </source>
</evidence>
<dbReference type="PANTHER" id="PTHR43553">
    <property type="entry name" value="HEAVY METAL TRANSPORTER"/>
    <property type="match status" value="1"/>
</dbReference>
<keyword evidence="4" id="KW-1003">Cell membrane</keyword>
<dbReference type="InterPro" id="IPR050095">
    <property type="entry name" value="ECF_ABC_transporter_ATP-bd"/>
</dbReference>
<evidence type="ECO:0000256" key="3">
    <source>
        <dbReference type="ARBA" id="ARBA00022448"/>
    </source>
</evidence>
<dbReference type="PANTHER" id="PTHR43553:SF25">
    <property type="entry name" value="ABC-TYPE COBALT TRANSPORT SYSTEM, ATPASE COMPONENT"/>
    <property type="match status" value="1"/>
</dbReference>
<comment type="similarity">
    <text evidence="2">Belongs to the ABC transporter superfamily.</text>
</comment>